<sequence>MPEHHFRAAVAALVAVLVSGCSQDEVPTTGAGTGAVEGGGTSGSVPFELVATDQLAISPDGSQVIADCWNGICRWDAVDGTLELLPDRGSAAVSPDWSSLAVVGDDAAIVLEDLDSGDPTSELEGVDDGEVADGSPVTAVAYSPDGALVAAASLGSGGSGTLRVWSVDGREQTVFDTAGEVHRLAFSPDGQQVATAGNGPVEVHEIGSGDSQELGSGRGGTVAWSADGRQLVGPGADGQPVVWNTRTWAPAAELRGVRLHEAAFAPDDDVLALTSLDDTVVTLWPPDAQTAEVHELAGHSTAPGAVAWSPDGDVLYSVAAEDGVLAWDPERRTRADVVFEVPEDR</sequence>
<reference evidence="3" key="1">
    <citation type="journal article" date="2019" name="Int. J. Syst. Evol. Microbiol.">
        <title>The Global Catalogue of Microorganisms (GCM) 10K type strain sequencing project: providing services to taxonomists for standard genome sequencing and annotation.</title>
        <authorList>
            <consortium name="The Broad Institute Genomics Platform"/>
            <consortium name="The Broad Institute Genome Sequencing Center for Infectious Disease"/>
            <person name="Wu L."/>
            <person name="Ma J."/>
        </authorList>
    </citation>
    <scope>NUCLEOTIDE SEQUENCE [LARGE SCALE GENOMIC DNA]</scope>
    <source>
        <strain evidence="3">FCH27</strain>
    </source>
</reference>
<dbReference type="Proteomes" id="UP001596524">
    <property type="component" value="Unassembled WGS sequence"/>
</dbReference>
<evidence type="ECO:0000256" key="1">
    <source>
        <dbReference type="PROSITE-ProRule" id="PRU00221"/>
    </source>
</evidence>
<dbReference type="RefSeq" id="WP_255889014.1">
    <property type="nucleotide sequence ID" value="NZ_JAFMZM010000001.1"/>
</dbReference>
<gene>
    <name evidence="2" type="ORF">ACFQO6_20010</name>
</gene>
<evidence type="ECO:0000313" key="3">
    <source>
        <dbReference type="Proteomes" id="UP001596524"/>
    </source>
</evidence>
<name>A0ABW2N5J2_9ACTN</name>
<keyword evidence="3" id="KW-1185">Reference proteome</keyword>
<dbReference type="Gene3D" id="2.130.10.10">
    <property type="entry name" value="YVTN repeat-like/Quinoprotein amine dehydrogenase"/>
    <property type="match status" value="2"/>
</dbReference>
<evidence type="ECO:0000313" key="2">
    <source>
        <dbReference type="EMBL" id="MFC7362564.1"/>
    </source>
</evidence>
<dbReference type="SMART" id="SM00320">
    <property type="entry name" value="WD40"/>
    <property type="match status" value="4"/>
</dbReference>
<dbReference type="PROSITE" id="PS50082">
    <property type="entry name" value="WD_REPEATS_2"/>
    <property type="match status" value="1"/>
</dbReference>
<dbReference type="SUPFAM" id="SSF82171">
    <property type="entry name" value="DPP6 N-terminal domain-like"/>
    <property type="match status" value="1"/>
</dbReference>
<proteinExistence type="predicted"/>
<dbReference type="PANTHER" id="PTHR19879">
    <property type="entry name" value="TRANSCRIPTION INITIATION FACTOR TFIID"/>
    <property type="match status" value="1"/>
</dbReference>
<dbReference type="EMBL" id="JBHTCH010000025">
    <property type="protein sequence ID" value="MFC7362564.1"/>
    <property type="molecule type" value="Genomic_DNA"/>
</dbReference>
<keyword evidence="1" id="KW-0853">WD repeat</keyword>
<comment type="caution">
    <text evidence="2">The sequence shown here is derived from an EMBL/GenBank/DDBJ whole genome shotgun (WGS) entry which is preliminary data.</text>
</comment>
<feature type="repeat" description="WD" evidence="1">
    <location>
        <begin position="296"/>
        <end position="328"/>
    </location>
</feature>
<dbReference type="InterPro" id="IPR001680">
    <property type="entry name" value="WD40_rpt"/>
</dbReference>
<dbReference type="PANTHER" id="PTHR19879:SF9">
    <property type="entry name" value="TRANSCRIPTION INITIATION FACTOR TFIID SUBUNIT 5"/>
    <property type="match status" value="1"/>
</dbReference>
<organism evidence="2 3">
    <name type="scientific">Nocardioides astragali</name>
    <dbReference type="NCBI Taxonomy" id="1776736"/>
    <lineage>
        <taxon>Bacteria</taxon>
        <taxon>Bacillati</taxon>
        <taxon>Actinomycetota</taxon>
        <taxon>Actinomycetes</taxon>
        <taxon>Propionibacteriales</taxon>
        <taxon>Nocardioidaceae</taxon>
        <taxon>Nocardioides</taxon>
    </lineage>
</organism>
<protein>
    <submittedName>
        <fullName evidence="2">WD40 repeat domain-containing protein</fullName>
    </submittedName>
</protein>
<dbReference type="Pfam" id="PF00400">
    <property type="entry name" value="WD40"/>
    <property type="match status" value="3"/>
</dbReference>
<dbReference type="PROSITE" id="PS51257">
    <property type="entry name" value="PROKAR_LIPOPROTEIN"/>
    <property type="match status" value="1"/>
</dbReference>
<dbReference type="InterPro" id="IPR015943">
    <property type="entry name" value="WD40/YVTN_repeat-like_dom_sf"/>
</dbReference>
<accession>A0ABW2N5J2</accession>